<dbReference type="InterPro" id="IPR013670">
    <property type="entry name" value="EcoEI_R_C_dom"/>
</dbReference>
<dbReference type="GO" id="GO:0006304">
    <property type="term" value="P:DNA modification"/>
    <property type="evidence" value="ECO:0007669"/>
    <property type="project" value="InterPro"/>
</dbReference>
<name>F5YX89_MYCSD</name>
<dbReference type="eggNOG" id="COG4096">
    <property type="taxonomic scope" value="Bacteria"/>
</dbReference>
<dbReference type="EMBL" id="CP002329">
    <property type="protein sequence ID" value="AEF35358.1"/>
    <property type="molecule type" value="Genomic_DNA"/>
</dbReference>
<evidence type="ECO:0000313" key="3">
    <source>
        <dbReference type="Proteomes" id="UP000009224"/>
    </source>
</evidence>
<dbReference type="Pfam" id="PF08463">
    <property type="entry name" value="EcoEI_R_C"/>
    <property type="match status" value="1"/>
</dbReference>
<dbReference type="GO" id="GO:0003677">
    <property type="term" value="F:DNA binding"/>
    <property type="evidence" value="ECO:0007669"/>
    <property type="project" value="InterPro"/>
</dbReference>
<feature type="domain" description="EcoEI R protein C-terminal" evidence="1">
    <location>
        <begin position="7"/>
        <end position="95"/>
    </location>
</feature>
<dbReference type="OrthoDB" id="9776021at2"/>
<accession>F5YX89</accession>
<dbReference type="Proteomes" id="UP000009224">
    <property type="component" value="Chromosome"/>
</dbReference>
<keyword evidence="3" id="KW-1185">Reference proteome</keyword>
<gene>
    <name evidence="2" type="ordered locus">JDM601_1358</name>
</gene>
<dbReference type="STRING" id="875328.JDM601_1358"/>
<evidence type="ECO:0000313" key="2">
    <source>
        <dbReference type="EMBL" id="AEF35358.1"/>
    </source>
</evidence>
<organism evidence="2 3">
    <name type="scientific">Mycolicibacter sinensis (strain JDM601)</name>
    <name type="common">Mycobacterium sinense</name>
    <dbReference type="NCBI Taxonomy" id="875328"/>
    <lineage>
        <taxon>Bacteria</taxon>
        <taxon>Bacillati</taxon>
        <taxon>Actinomycetota</taxon>
        <taxon>Actinomycetes</taxon>
        <taxon>Mycobacteriales</taxon>
        <taxon>Mycobacteriaceae</taxon>
        <taxon>Mycolicibacter</taxon>
    </lineage>
</organism>
<protein>
    <submittedName>
        <fullName evidence="2">Type III restriction enzyme res subunit</fullName>
    </submittedName>
</protein>
<dbReference type="HOGENOM" id="CLU_2220256_0_0_11"/>
<reference evidence="2 3" key="1">
    <citation type="journal article" date="2011" name="J. Bacteriol.">
        <title>Complete genome sequence of a novel clinical isolate, the nontuberculous Mycobacterium strain JDM601.</title>
        <authorList>
            <person name="Zhang Z.Y."/>
            <person name="Sun Z.Q."/>
            <person name="Wang Z.L."/>
            <person name="Wen Z.L."/>
            <person name="Sun Q.W."/>
            <person name="Zhu Z.Q."/>
            <person name="Song Y.Z."/>
            <person name="Zhao J.W."/>
            <person name="Wang H.H."/>
            <person name="Zhang S.L."/>
            <person name="Guo X.K."/>
        </authorList>
    </citation>
    <scope>NUCLEOTIDE SEQUENCE [LARGE SCALE GENOMIC DNA]</scope>
    <source>
        <strain evidence="2 3">JDM601</strain>
    </source>
</reference>
<dbReference type="AlphaFoldDB" id="F5YX89"/>
<sequence>MTAAQQAHGLGLFIRSLVGLDHQAAVDAFSTYLDASRFSADQIRFINLIVEELTANGVMEPARLYESPYTDHAQHGPDTVFADADVETIVDILKSVKASALPGDAA</sequence>
<dbReference type="GO" id="GO:0003824">
    <property type="term" value="F:catalytic activity"/>
    <property type="evidence" value="ECO:0007669"/>
    <property type="project" value="InterPro"/>
</dbReference>
<dbReference type="KEGG" id="mjd:JDM601_1358"/>
<dbReference type="RefSeq" id="WP_013828296.1">
    <property type="nucleotide sequence ID" value="NC_015576.1"/>
</dbReference>
<evidence type="ECO:0000259" key="1">
    <source>
        <dbReference type="Pfam" id="PF08463"/>
    </source>
</evidence>
<proteinExistence type="predicted"/>